<dbReference type="Proteomes" id="UP001329430">
    <property type="component" value="Chromosome 10"/>
</dbReference>
<reference evidence="1 2" key="1">
    <citation type="journal article" date="2024" name="Insects">
        <title>An Improved Chromosome-Level Genome Assembly of the Firefly Pyrocoelia pectoralis.</title>
        <authorList>
            <person name="Fu X."/>
            <person name="Meyer-Rochow V.B."/>
            <person name="Ballantyne L."/>
            <person name="Zhu X."/>
        </authorList>
    </citation>
    <scope>NUCLEOTIDE SEQUENCE [LARGE SCALE GENOMIC DNA]</scope>
    <source>
        <strain evidence="1">XCY_ONT2</strain>
    </source>
</reference>
<dbReference type="AlphaFoldDB" id="A0AAN7V0K4"/>
<comment type="caution">
    <text evidence="1">The sequence shown here is derived from an EMBL/GenBank/DDBJ whole genome shotgun (WGS) entry which is preliminary data.</text>
</comment>
<protein>
    <submittedName>
        <fullName evidence="1">Uncharacterized protein</fullName>
    </submittedName>
</protein>
<evidence type="ECO:0000313" key="1">
    <source>
        <dbReference type="EMBL" id="KAK5638653.1"/>
    </source>
</evidence>
<keyword evidence="2" id="KW-1185">Reference proteome</keyword>
<accession>A0AAN7V0K4</accession>
<name>A0AAN7V0K4_9COLE</name>
<gene>
    <name evidence="1" type="ORF">RI129_012948</name>
</gene>
<proteinExistence type="predicted"/>
<evidence type="ECO:0000313" key="2">
    <source>
        <dbReference type="Proteomes" id="UP001329430"/>
    </source>
</evidence>
<organism evidence="1 2">
    <name type="scientific">Pyrocoelia pectoralis</name>
    <dbReference type="NCBI Taxonomy" id="417401"/>
    <lineage>
        <taxon>Eukaryota</taxon>
        <taxon>Metazoa</taxon>
        <taxon>Ecdysozoa</taxon>
        <taxon>Arthropoda</taxon>
        <taxon>Hexapoda</taxon>
        <taxon>Insecta</taxon>
        <taxon>Pterygota</taxon>
        <taxon>Neoptera</taxon>
        <taxon>Endopterygota</taxon>
        <taxon>Coleoptera</taxon>
        <taxon>Polyphaga</taxon>
        <taxon>Elateriformia</taxon>
        <taxon>Elateroidea</taxon>
        <taxon>Lampyridae</taxon>
        <taxon>Lampyrinae</taxon>
        <taxon>Pyrocoelia</taxon>
    </lineage>
</organism>
<sequence length="215" mass="24823">MLMLWLHNFAPETMKKIEVTFPVRGHSYLPADRIFGRVEKILRRHAVIKTPEKYWELYSTVGEIRKLGPDWSLFNIKEALGSLKKVVGISTSKRIIIKKRPVSGVVMKSELLYRSDDLAKKFQTLLKPRKRLAQIVLPDVPLGHAIKQKKLDSLQKLLVTLSGEEWYDTDPELKWMSEIFENVVVANSEKEDLQDQEEGGEVLCECAENEENDFI</sequence>
<dbReference type="EMBL" id="JAVRBK010000010">
    <property type="protein sequence ID" value="KAK5638653.1"/>
    <property type="molecule type" value="Genomic_DNA"/>
</dbReference>